<gene>
    <name evidence="1" type="ORF">LTS18_004184</name>
</gene>
<reference evidence="1" key="1">
    <citation type="submission" date="2024-09" db="EMBL/GenBank/DDBJ databases">
        <title>Black Yeasts Isolated from many extreme environments.</title>
        <authorList>
            <person name="Coleine C."/>
            <person name="Stajich J.E."/>
            <person name="Selbmann L."/>
        </authorList>
    </citation>
    <scope>NUCLEOTIDE SEQUENCE</scope>
    <source>
        <strain evidence="1">CCFEE 5737</strain>
    </source>
</reference>
<dbReference type="EMBL" id="JAWDJW010007322">
    <property type="protein sequence ID" value="KAK3062371.1"/>
    <property type="molecule type" value="Genomic_DNA"/>
</dbReference>
<accession>A0ACC3D6A6</accession>
<evidence type="ECO:0000313" key="1">
    <source>
        <dbReference type="EMBL" id="KAK3062371.1"/>
    </source>
</evidence>
<comment type="caution">
    <text evidence="1">The sequence shown here is derived from an EMBL/GenBank/DDBJ whole genome shotgun (WGS) entry which is preliminary data.</text>
</comment>
<sequence length="678" mass="73602">MPPKKNKSSLESALEEERRDVVAILEGRASSQPPRLSAKGRTASPAGTAQSPVRSMLDLSGTPGARRASIANGMGSPTNPKFGDANVRSMLNTSSPPPTPLSASRTNHSPTSPTSTKSSGSPRTDPESAYKFEMLPTIEAHSMPKRVSQGGKLGIEKGKGALASVFGHRSTKGRHNSTAGMLDSGRPASPSSRINRSESPSGLTINKMNFQHDPRKYVSDNGKMIDMNNAYRRLSDAQLLRSGGSLSRLPTRKGSDPIKGETTAPDGGVRLQEDFDPDAEEAINSSDDAGSEGDTEDELSIEKRRGRDRTRRHPSNHSEESAALSDEEANRRPKSLLAAAEEERHKVSGSTRYRSLLEPTVMVTSPDGEKSKPKSGVHPNTNFLEAESAISSAPGSDMSDLEADVGDIHRAQRMTVSVSNVHSAPEAHRCVRQIIRGDYGKFQREAEHGLRRQRMYLVATDLSDESAYALEWTIGTVLRDGDTLLAVYAVDEEAGTTGEGTGVGIGEGASMMQQTTSVIRDLSVKQNTDHGLSPGPSPLSRSVNARETPDFDSMDKAERERYHATVEVADRCVKLLRKTRLQIRVVVEVFHCKSPKHMITEVIDYLEPTLVIIGSRGRSNLKGVLLGSFSNYLVTKSSVPVMVARKRLRKHSKYKRTNLRLSNVLTNPTGKLALAKID</sequence>
<dbReference type="Proteomes" id="UP001186974">
    <property type="component" value="Unassembled WGS sequence"/>
</dbReference>
<organism evidence="1 2">
    <name type="scientific">Coniosporium uncinatum</name>
    <dbReference type="NCBI Taxonomy" id="93489"/>
    <lineage>
        <taxon>Eukaryota</taxon>
        <taxon>Fungi</taxon>
        <taxon>Dikarya</taxon>
        <taxon>Ascomycota</taxon>
        <taxon>Pezizomycotina</taxon>
        <taxon>Dothideomycetes</taxon>
        <taxon>Dothideomycetes incertae sedis</taxon>
        <taxon>Coniosporium</taxon>
    </lineage>
</organism>
<keyword evidence="2" id="KW-1185">Reference proteome</keyword>
<evidence type="ECO:0000313" key="2">
    <source>
        <dbReference type="Proteomes" id="UP001186974"/>
    </source>
</evidence>
<proteinExistence type="predicted"/>
<protein>
    <submittedName>
        <fullName evidence="1">Uncharacterized protein</fullName>
    </submittedName>
</protein>
<name>A0ACC3D6A6_9PEZI</name>